<dbReference type="RefSeq" id="WP_168570038.1">
    <property type="nucleotide sequence ID" value="NZ_CP051167.1"/>
</dbReference>
<keyword evidence="2" id="KW-1185">Reference proteome</keyword>
<dbReference type="Proteomes" id="UP000500857">
    <property type="component" value="Chromosome"/>
</dbReference>
<organism evidence="1 2">
    <name type="scientific">Oxynema aestuarii AP17</name>
    <dbReference type="NCBI Taxonomy" id="2064643"/>
    <lineage>
        <taxon>Bacteria</taxon>
        <taxon>Bacillati</taxon>
        <taxon>Cyanobacteriota</taxon>
        <taxon>Cyanophyceae</taxon>
        <taxon>Oscillatoriophycideae</taxon>
        <taxon>Oscillatoriales</taxon>
        <taxon>Oscillatoriaceae</taxon>
        <taxon>Oxynema</taxon>
        <taxon>Oxynema aestuarii</taxon>
    </lineage>
</organism>
<sequence>MCPVRANAIPLRVGEEALEAVTAKLVALSDGLEFGVYQPAPARLNPRVLRRASILGWYFYAGVRSLQARDFFFVNPILVSI</sequence>
<evidence type="ECO:0000313" key="1">
    <source>
        <dbReference type="EMBL" id="QIZ71886.1"/>
    </source>
</evidence>
<reference evidence="1 2" key="1">
    <citation type="submission" date="2020-04" db="EMBL/GenBank/DDBJ databases">
        <authorList>
            <person name="Basu S."/>
            <person name="Maruthanayagam V."/>
            <person name="Chakraborty S."/>
            <person name="Pramanik A."/>
            <person name="Mukherjee J."/>
            <person name="Brink B."/>
        </authorList>
    </citation>
    <scope>NUCLEOTIDE SEQUENCE [LARGE SCALE GENOMIC DNA]</scope>
    <source>
        <strain evidence="1 2">AP17</strain>
    </source>
</reference>
<dbReference type="KEGG" id="oxy:HCG48_15935"/>
<protein>
    <submittedName>
        <fullName evidence="1">Uncharacterized protein</fullName>
    </submittedName>
</protein>
<accession>A0A6H1U0B9</accession>
<name>A0A6H1U0B9_9CYAN</name>
<evidence type="ECO:0000313" key="2">
    <source>
        <dbReference type="Proteomes" id="UP000500857"/>
    </source>
</evidence>
<gene>
    <name evidence="1" type="ORF">HCG48_15935</name>
</gene>
<proteinExistence type="predicted"/>
<dbReference type="AlphaFoldDB" id="A0A6H1U0B9"/>
<dbReference type="EMBL" id="CP051167">
    <property type="protein sequence ID" value="QIZ71886.1"/>
    <property type="molecule type" value="Genomic_DNA"/>
</dbReference>